<gene>
    <name evidence="8" type="ORF">AYL99_02629</name>
</gene>
<evidence type="ECO:0000256" key="3">
    <source>
        <dbReference type="ARBA" id="ARBA00023015"/>
    </source>
</evidence>
<evidence type="ECO:0000256" key="2">
    <source>
        <dbReference type="ARBA" id="ARBA00022833"/>
    </source>
</evidence>
<feature type="domain" description="Xylanolytic transcriptional activator regulatory" evidence="7">
    <location>
        <begin position="222"/>
        <end position="451"/>
    </location>
</feature>
<evidence type="ECO:0000256" key="4">
    <source>
        <dbReference type="ARBA" id="ARBA00023125"/>
    </source>
</evidence>
<proteinExistence type="predicted"/>
<dbReference type="PANTHER" id="PTHR31313">
    <property type="entry name" value="TY1 ENHANCER ACTIVATOR"/>
    <property type="match status" value="1"/>
</dbReference>
<keyword evidence="5" id="KW-0804">Transcription</keyword>
<name>A0A178ZUI9_9EURO</name>
<evidence type="ECO:0000313" key="9">
    <source>
        <dbReference type="Proteomes" id="UP000078343"/>
    </source>
</evidence>
<accession>A0A178ZUI9</accession>
<protein>
    <recommendedName>
        <fullName evidence="7">Xylanolytic transcriptional activator regulatory domain-containing protein</fullName>
    </recommendedName>
</protein>
<dbReference type="GO" id="GO:0003677">
    <property type="term" value="F:DNA binding"/>
    <property type="evidence" value="ECO:0007669"/>
    <property type="project" value="UniProtKB-KW"/>
</dbReference>
<dbReference type="AlphaFoldDB" id="A0A178ZUI9"/>
<keyword evidence="9" id="KW-1185">Reference proteome</keyword>
<dbReference type="CDD" id="cd12148">
    <property type="entry name" value="fungal_TF_MHR"/>
    <property type="match status" value="1"/>
</dbReference>
<dbReference type="GO" id="GO:0006351">
    <property type="term" value="P:DNA-templated transcription"/>
    <property type="evidence" value="ECO:0007669"/>
    <property type="project" value="InterPro"/>
</dbReference>
<dbReference type="Proteomes" id="UP000078343">
    <property type="component" value="Unassembled WGS sequence"/>
</dbReference>
<dbReference type="InterPro" id="IPR007219">
    <property type="entry name" value="XnlR_reg_dom"/>
</dbReference>
<dbReference type="OrthoDB" id="2162761at2759"/>
<dbReference type="GeneID" id="30006799"/>
<organism evidence="8 9">
    <name type="scientific">Fonsecaea erecta</name>
    <dbReference type="NCBI Taxonomy" id="1367422"/>
    <lineage>
        <taxon>Eukaryota</taxon>
        <taxon>Fungi</taxon>
        <taxon>Dikarya</taxon>
        <taxon>Ascomycota</taxon>
        <taxon>Pezizomycotina</taxon>
        <taxon>Eurotiomycetes</taxon>
        <taxon>Chaetothyriomycetidae</taxon>
        <taxon>Chaetothyriales</taxon>
        <taxon>Herpotrichiellaceae</taxon>
        <taxon>Fonsecaea</taxon>
    </lineage>
</organism>
<keyword evidence="3" id="KW-0805">Transcription regulation</keyword>
<comment type="caution">
    <text evidence="8">The sequence shown here is derived from an EMBL/GenBank/DDBJ whole genome shotgun (WGS) entry which is preliminary data.</text>
</comment>
<evidence type="ECO:0000313" key="8">
    <source>
        <dbReference type="EMBL" id="OAP63402.1"/>
    </source>
</evidence>
<evidence type="ECO:0000256" key="5">
    <source>
        <dbReference type="ARBA" id="ARBA00023163"/>
    </source>
</evidence>
<dbReference type="STRING" id="1367422.A0A178ZUI9"/>
<keyword evidence="1" id="KW-0479">Metal-binding</keyword>
<dbReference type="GO" id="GO:0008270">
    <property type="term" value="F:zinc ion binding"/>
    <property type="evidence" value="ECO:0007669"/>
    <property type="project" value="InterPro"/>
</dbReference>
<keyword evidence="4" id="KW-0238">DNA-binding</keyword>
<sequence length="681" mass="75255">MSNATTKDVLDGLQSFLPLLFEPPSQSSSITVNVIDSTPTATSRTPDAAFALAKPDVSHQPYSNAGQTYKCLLCLSALQGCAAQGSSRECLYRTDHRTRKYRQTLVTERNERTTELDGLLHAIRTSSETEALEILRSLRSGSDVSTALKFVEGVRAQTTPILPPCTGTIYSIPQSKGPPAVLPLHGLLQPFDQATSRPSSSERNSVQWTTVNQNPKVISYLLDLYFTNHHPICPVIPEPLIRADMASGRTIYCSPALVNSILAVACTFLGLQDDVKIDNDSWPPTEAFFNETERLLSEYPEPNLTAVAALCLLAMVENLQLRRPAACKLSHRASCMALFLGFQPGLMSDGEQIVAGADEGTLAAVQQQLFWVCFQVNQIVSRNAGYLPQIPVDDFEIRPPDLDDIAAPKPWDASPTSTPSLDRRDRGDCWSYLADLAKIVHASMFQMESLANGRKGMDIRHWEVRYQAWYNRLPASLAVSDTAPAHVVAVHMWYHGCLIQSFRHVSTPEHGGFNLRALQICQTAAKAITNLFSCYRSRCGLRGFNVIMCQALLDAYHVHLGWLPSAIKDLSTVVEAFQELSKRLKWAPMWLKLLESGILHCPDANSTAMVEALFEKHKNTSERAATVQGSSTEKMPTMNHTNASITVDLVTSAAPLGAQYEAPIRPPHRNEDYFFSPSVRR</sequence>
<keyword evidence="6" id="KW-0539">Nucleus</keyword>
<dbReference type="PANTHER" id="PTHR31313:SF81">
    <property type="entry name" value="TY1 ENHANCER ACTIVATOR"/>
    <property type="match status" value="1"/>
</dbReference>
<dbReference type="EMBL" id="LVYI01000002">
    <property type="protein sequence ID" value="OAP63402.1"/>
    <property type="molecule type" value="Genomic_DNA"/>
</dbReference>
<evidence type="ECO:0000256" key="1">
    <source>
        <dbReference type="ARBA" id="ARBA00022723"/>
    </source>
</evidence>
<dbReference type="InterPro" id="IPR051615">
    <property type="entry name" value="Transcr_Regulatory_Elem"/>
</dbReference>
<reference evidence="8 9" key="1">
    <citation type="submission" date="2016-04" db="EMBL/GenBank/DDBJ databases">
        <title>Draft genome of Fonsecaea erecta CBS 125763.</title>
        <authorList>
            <person name="Weiss V.A."/>
            <person name="Vicente V.A."/>
            <person name="Raittz R.T."/>
            <person name="Moreno L.F."/>
            <person name="De Souza E.M."/>
            <person name="Pedrosa F.O."/>
            <person name="Steffens M.B."/>
            <person name="Faoro H."/>
            <person name="Tadra-Sfeir M.Z."/>
            <person name="Najafzadeh M.J."/>
            <person name="Felipe M.S."/>
            <person name="Teixeira M."/>
            <person name="Sun J."/>
            <person name="Xi L."/>
            <person name="Gomes R."/>
            <person name="De Azevedo C.M."/>
            <person name="Salgado C.G."/>
            <person name="Da Silva M.B."/>
            <person name="Nascimento M.F."/>
            <person name="Queiroz-Telles F."/>
            <person name="Attili D.S."/>
            <person name="Gorbushina A."/>
        </authorList>
    </citation>
    <scope>NUCLEOTIDE SEQUENCE [LARGE SCALE GENOMIC DNA]</scope>
    <source>
        <strain evidence="8 9">CBS 125763</strain>
    </source>
</reference>
<evidence type="ECO:0000256" key="6">
    <source>
        <dbReference type="ARBA" id="ARBA00023242"/>
    </source>
</evidence>
<dbReference type="Pfam" id="PF04082">
    <property type="entry name" value="Fungal_trans"/>
    <property type="match status" value="1"/>
</dbReference>
<evidence type="ECO:0000259" key="7">
    <source>
        <dbReference type="Pfam" id="PF04082"/>
    </source>
</evidence>
<keyword evidence="2" id="KW-0862">Zinc</keyword>
<dbReference type="RefSeq" id="XP_018696769.1">
    <property type="nucleotide sequence ID" value="XM_018834145.1"/>
</dbReference>